<proteinExistence type="predicted"/>
<dbReference type="AlphaFoldDB" id="A0A0A9D4B5"/>
<protein>
    <submittedName>
        <fullName evidence="1">Uncharacterized protein</fullName>
    </submittedName>
</protein>
<reference evidence="1" key="2">
    <citation type="journal article" date="2015" name="Data Brief">
        <title>Shoot transcriptome of the giant reed, Arundo donax.</title>
        <authorList>
            <person name="Barrero R.A."/>
            <person name="Guerrero F.D."/>
            <person name="Moolhuijzen P."/>
            <person name="Goolsby J.A."/>
            <person name="Tidwell J."/>
            <person name="Bellgard S.E."/>
            <person name="Bellgard M.I."/>
        </authorList>
    </citation>
    <scope>NUCLEOTIDE SEQUENCE</scope>
    <source>
        <tissue evidence="1">Shoot tissue taken approximately 20 cm above the soil surface</tissue>
    </source>
</reference>
<dbReference type="EMBL" id="GBRH01217395">
    <property type="protein sequence ID" value="JAD80500.1"/>
    <property type="molecule type" value="Transcribed_RNA"/>
</dbReference>
<reference evidence="1" key="1">
    <citation type="submission" date="2014-09" db="EMBL/GenBank/DDBJ databases">
        <authorList>
            <person name="Magalhaes I.L.F."/>
            <person name="Oliveira U."/>
            <person name="Santos F.R."/>
            <person name="Vidigal T.H.D.A."/>
            <person name="Brescovit A.D."/>
            <person name="Santos A.J."/>
        </authorList>
    </citation>
    <scope>NUCLEOTIDE SEQUENCE</scope>
    <source>
        <tissue evidence="1">Shoot tissue taken approximately 20 cm above the soil surface</tissue>
    </source>
</reference>
<sequence length="72" mass="8019">MMTWPCSSLLFFCSKSSSSINFLLRVGRLLMFSSFISVSSAIWSSTTLKIFCMTSLSSGPITRAYITFLKEA</sequence>
<accession>A0A0A9D4B5</accession>
<name>A0A0A9D4B5_ARUDO</name>
<organism evidence="1">
    <name type="scientific">Arundo donax</name>
    <name type="common">Giant reed</name>
    <name type="synonym">Donax arundinaceus</name>
    <dbReference type="NCBI Taxonomy" id="35708"/>
    <lineage>
        <taxon>Eukaryota</taxon>
        <taxon>Viridiplantae</taxon>
        <taxon>Streptophyta</taxon>
        <taxon>Embryophyta</taxon>
        <taxon>Tracheophyta</taxon>
        <taxon>Spermatophyta</taxon>
        <taxon>Magnoliopsida</taxon>
        <taxon>Liliopsida</taxon>
        <taxon>Poales</taxon>
        <taxon>Poaceae</taxon>
        <taxon>PACMAD clade</taxon>
        <taxon>Arundinoideae</taxon>
        <taxon>Arundineae</taxon>
        <taxon>Arundo</taxon>
    </lineage>
</organism>
<evidence type="ECO:0000313" key="1">
    <source>
        <dbReference type="EMBL" id="JAD80500.1"/>
    </source>
</evidence>